<dbReference type="AlphaFoldDB" id="A0A1H9ZRB0"/>
<evidence type="ECO:0000313" key="1">
    <source>
        <dbReference type="EMBL" id="SDF15974.1"/>
    </source>
</evidence>
<proteinExistence type="predicted"/>
<sequence>MLTKNNRELLKCIFSKLNNKCPDEYVGDIEIKSNSVNLTKDYICSDRNKLDEEIRRDLESFNDEKVLCIVLESPHNKEFEADGTPLGPARGITGTKLEKNLTDKLRKFNENNKGILNGRYKVILMNAIQYKCSLGVDTRYYRDRIWLNLWFNGLKGDFEDRIDNYNPDIVLNLCTRGNHENDPLYHSNIKADLKYIRIEFINEIDKNMIQDSYGNLYKKGSELYFCFNFIDGCKSKAKYIYPLWGFVDTSLCKQDNNFILLKGNHPSSAWFKNEFELISDRIKV</sequence>
<protein>
    <submittedName>
        <fullName evidence="2">Uncharacterized protein</fullName>
    </submittedName>
</protein>
<name>A0A1H9ZRB0_9FIRM</name>
<dbReference type="Proteomes" id="UP000198612">
    <property type="component" value="Unassembled WGS sequence"/>
</dbReference>
<organism evidence="2 3">
    <name type="scientific">Halanaerobium congolense</name>
    <dbReference type="NCBI Taxonomy" id="54121"/>
    <lineage>
        <taxon>Bacteria</taxon>
        <taxon>Bacillati</taxon>
        <taxon>Bacillota</taxon>
        <taxon>Clostridia</taxon>
        <taxon>Halanaerobiales</taxon>
        <taxon>Halanaerobiaceae</taxon>
        <taxon>Halanaerobium</taxon>
    </lineage>
</organism>
<evidence type="ECO:0000313" key="4">
    <source>
        <dbReference type="Proteomes" id="UP000199519"/>
    </source>
</evidence>
<reference evidence="3 4" key="1">
    <citation type="submission" date="2016-10" db="EMBL/GenBank/DDBJ databases">
        <authorList>
            <person name="Varghese N."/>
            <person name="Submissions S."/>
        </authorList>
    </citation>
    <scope>NUCLEOTIDE SEQUENCE [LARGE SCALE GENOMIC DNA]</scope>
    <source>
        <strain evidence="1 4">WG2</strain>
        <strain evidence="2 3">WG5</strain>
    </source>
</reference>
<keyword evidence="4" id="KW-1185">Reference proteome</keyword>
<dbReference type="EMBL" id="FOHG01000008">
    <property type="protein sequence ID" value="SES84251.1"/>
    <property type="molecule type" value="Genomic_DNA"/>
</dbReference>
<evidence type="ECO:0000313" key="3">
    <source>
        <dbReference type="Proteomes" id="UP000198612"/>
    </source>
</evidence>
<dbReference type="EMBL" id="FNBJ01000007">
    <property type="protein sequence ID" value="SDF15974.1"/>
    <property type="molecule type" value="Genomic_DNA"/>
</dbReference>
<gene>
    <name evidence="1" type="ORF">SAMN04488598_10730</name>
    <name evidence="2" type="ORF">SAMN04515652_10830</name>
</gene>
<dbReference type="Proteomes" id="UP000199519">
    <property type="component" value="Unassembled WGS sequence"/>
</dbReference>
<accession>A0A1H9ZRB0</accession>
<dbReference type="RefSeq" id="WP_089719709.1">
    <property type="nucleotide sequence ID" value="NZ_FNBJ01000007.1"/>
</dbReference>
<evidence type="ECO:0000313" key="2">
    <source>
        <dbReference type="EMBL" id="SES84251.1"/>
    </source>
</evidence>